<dbReference type="InterPro" id="IPR050952">
    <property type="entry name" value="TRIM-NHL_E3_ligases"/>
</dbReference>
<dbReference type="AlphaFoldDB" id="A0A8E6B8Z5"/>
<accession>A0A8E6B8Z5</accession>
<evidence type="ECO:0000313" key="1">
    <source>
        <dbReference type="EMBL" id="QVL32585.1"/>
    </source>
</evidence>
<keyword evidence="2" id="KW-1185">Reference proteome</keyword>
<reference evidence="1" key="1">
    <citation type="submission" date="2021-05" db="EMBL/GenBank/DDBJ databases">
        <title>Complete genome sequence of the cellulolytic planctomycete Telmatocola sphagniphila SP2T and characterization of the first cellulase from planctomycetes.</title>
        <authorList>
            <person name="Rakitin A.L."/>
            <person name="Beletsky A.V."/>
            <person name="Naumoff D.G."/>
            <person name="Kulichevskaya I.S."/>
            <person name="Mardanov A.V."/>
            <person name="Ravin N.V."/>
            <person name="Dedysh S.N."/>
        </authorList>
    </citation>
    <scope>NUCLEOTIDE SEQUENCE</scope>
    <source>
        <strain evidence="1">SP2T</strain>
    </source>
</reference>
<dbReference type="SUPFAM" id="SSF63829">
    <property type="entry name" value="Calcium-dependent phosphotriesterase"/>
    <property type="match status" value="1"/>
</dbReference>
<dbReference type="NCBIfam" id="TIGR01409">
    <property type="entry name" value="TAT_signal_seq"/>
    <property type="match status" value="1"/>
</dbReference>
<proteinExistence type="predicted"/>
<dbReference type="InterPro" id="IPR011042">
    <property type="entry name" value="6-blade_b-propeller_TolB-like"/>
</dbReference>
<evidence type="ECO:0000313" key="2">
    <source>
        <dbReference type="Proteomes" id="UP000676194"/>
    </source>
</evidence>
<sequence length="365" mass="40567">MQSEYLFPVRRDFLKMAAAGTAAVFTGSLASAADSKPVTIGEGKFKFTLDENWGKLPSGMHYGLGCAIVVDSKDRIIVTSRSENPCVAIFDTDGKLLETWSKELSEKIGYTPQQIAGTAHGLYWSKELSGEFLYWTENVAGSGKKDNPRIGARVYKTDMQGKILYELGNVNKEGDTTQKFDFKNPTDVAIAPNGDIYIVDGYGSQLLYRFDKNFKHLKTIGGPGNTHGKFSTCHGVWVSTLNKEQEVYVADRANNRIEIFSLELDYKRTVPGVRNPCCFYQHDGHLYIPELDQRVTVMDSSDKLVAFLGDGHSKEGKKLAEKDVNANPDKFFTPHALTLDSKGNLYILEWIGFGRVRKFANAGAI</sequence>
<dbReference type="PANTHER" id="PTHR24104">
    <property type="entry name" value="E3 UBIQUITIN-PROTEIN LIGASE NHLRC1-RELATED"/>
    <property type="match status" value="1"/>
</dbReference>
<dbReference type="InterPro" id="IPR006311">
    <property type="entry name" value="TAT_signal"/>
</dbReference>
<organism evidence="1 2">
    <name type="scientific">Telmatocola sphagniphila</name>
    <dbReference type="NCBI Taxonomy" id="1123043"/>
    <lineage>
        <taxon>Bacteria</taxon>
        <taxon>Pseudomonadati</taxon>
        <taxon>Planctomycetota</taxon>
        <taxon>Planctomycetia</taxon>
        <taxon>Gemmatales</taxon>
        <taxon>Gemmataceae</taxon>
    </lineage>
</organism>
<dbReference type="GO" id="GO:0061630">
    <property type="term" value="F:ubiquitin protein ligase activity"/>
    <property type="evidence" value="ECO:0007669"/>
    <property type="project" value="TreeGrafter"/>
</dbReference>
<dbReference type="Gene3D" id="2.120.10.30">
    <property type="entry name" value="TolB, C-terminal domain"/>
    <property type="match status" value="1"/>
</dbReference>
<dbReference type="InterPro" id="IPR019546">
    <property type="entry name" value="TAT_signal_bac_arc"/>
</dbReference>
<protein>
    <submittedName>
        <fullName evidence="1">6-bladed beta-propeller</fullName>
    </submittedName>
</protein>
<dbReference type="EMBL" id="CP074694">
    <property type="protein sequence ID" value="QVL32585.1"/>
    <property type="molecule type" value="Genomic_DNA"/>
</dbReference>
<dbReference type="Proteomes" id="UP000676194">
    <property type="component" value="Chromosome"/>
</dbReference>
<dbReference type="PANTHER" id="PTHR24104:SF25">
    <property type="entry name" value="PROTEIN LIN-41"/>
    <property type="match status" value="1"/>
</dbReference>
<dbReference type="PROSITE" id="PS51318">
    <property type="entry name" value="TAT"/>
    <property type="match status" value="1"/>
</dbReference>
<name>A0A8E6B8Z5_9BACT</name>
<dbReference type="GO" id="GO:0000209">
    <property type="term" value="P:protein polyubiquitination"/>
    <property type="evidence" value="ECO:0007669"/>
    <property type="project" value="TreeGrafter"/>
</dbReference>
<dbReference type="RefSeq" id="WP_213497477.1">
    <property type="nucleotide sequence ID" value="NZ_CP074694.1"/>
</dbReference>
<gene>
    <name evidence="1" type="ORF">KIH39_01315</name>
</gene>
<dbReference type="GO" id="GO:0008270">
    <property type="term" value="F:zinc ion binding"/>
    <property type="evidence" value="ECO:0007669"/>
    <property type="project" value="UniProtKB-KW"/>
</dbReference>
<dbReference type="KEGG" id="tsph:KIH39_01315"/>
<dbReference type="GO" id="GO:0043161">
    <property type="term" value="P:proteasome-mediated ubiquitin-dependent protein catabolic process"/>
    <property type="evidence" value="ECO:0007669"/>
    <property type="project" value="TreeGrafter"/>
</dbReference>